<evidence type="ECO:0000256" key="2">
    <source>
        <dbReference type="ARBA" id="ARBA00022448"/>
    </source>
</evidence>
<gene>
    <name evidence="8" type="ORF">JD292_05800</name>
</gene>
<keyword evidence="4 6" id="KW-1133">Transmembrane helix</keyword>
<comment type="caution">
    <text evidence="8">The sequence shown here is derived from an EMBL/GenBank/DDBJ whole genome shotgun (WGS) entry which is preliminary data.</text>
</comment>
<keyword evidence="9" id="KW-1185">Reference proteome</keyword>
<name>A0A934QEE7_9MICO</name>
<dbReference type="CDD" id="cd06261">
    <property type="entry name" value="TM_PBP2"/>
    <property type="match status" value="1"/>
</dbReference>
<keyword evidence="3 6" id="KW-0812">Transmembrane</keyword>
<accession>A0A934QEE7</accession>
<evidence type="ECO:0000259" key="7">
    <source>
        <dbReference type="PROSITE" id="PS50928"/>
    </source>
</evidence>
<feature type="transmembrane region" description="Helical" evidence="6">
    <location>
        <begin position="187"/>
        <end position="212"/>
    </location>
</feature>
<feature type="transmembrane region" description="Helical" evidence="6">
    <location>
        <begin position="73"/>
        <end position="99"/>
    </location>
</feature>
<dbReference type="Proteomes" id="UP000618733">
    <property type="component" value="Unassembled WGS sequence"/>
</dbReference>
<dbReference type="GO" id="GO:0005886">
    <property type="term" value="C:plasma membrane"/>
    <property type="evidence" value="ECO:0007669"/>
    <property type="project" value="UniProtKB-SubCell"/>
</dbReference>
<dbReference type="InterPro" id="IPR035906">
    <property type="entry name" value="MetI-like_sf"/>
</dbReference>
<evidence type="ECO:0000256" key="3">
    <source>
        <dbReference type="ARBA" id="ARBA00022692"/>
    </source>
</evidence>
<feature type="transmembrane region" description="Helical" evidence="6">
    <location>
        <begin position="29"/>
        <end position="52"/>
    </location>
</feature>
<dbReference type="PROSITE" id="PS50928">
    <property type="entry name" value="ABC_TM1"/>
    <property type="match status" value="1"/>
</dbReference>
<dbReference type="RefSeq" id="WP_200131796.1">
    <property type="nucleotide sequence ID" value="NZ_JAEHOI010000005.1"/>
</dbReference>
<comment type="similarity">
    <text evidence="6">Belongs to the binding-protein-dependent transport system permease family.</text>
</comment>
<sequence>MFGDMLGFLADGANWIGSDGILSRLLEHLGISALSVLIAAVIAIPIGILIGHTGRGVTLAVGAMNTLRALPSLGVMTLLALFIGLGLIPPVIALVALAIPPLLAGVTSGFRSVDPTTVDAARAMGMREGQIITQVELPLAVPLIAAGFRNAALQVIATATIAAYVNLGGLGRYIFDGLAVYDYGSMLVGAVLVSMLALIVDGTLAGLGAIAAPRTGRRSRRSGRT</sequence>
<dbReference type="PANTHER" id="PTHR30177:SF33">
    <property type="entry name" value="POSSIBLE OSMOPROTECTANT (GLYCINE BETAINE_CARNITINE_CHOLINE_L-PROLINE) TRANSPORT INTEGRAL MEMBRANE PROTEIN ABC TRANSPORTER PROZ"/>
    <property type="match status" value="1"/>
</dbReference>
<dbReference type="SUPFAM" id="SSF161098">
    <property type="entry name" value="MetI-like"/>
    <property type="match status" value="1"/>
</dbReference>
<feature type="transmembrane region" description="Helical" evidence="6">
    <location>
        <begin position="155"/>
        <end position="175"/>
    </location>
</feature>
<evidence type="ECO:0000313" key="8">
    <source>
        <dbReference type="EMBL" id="MBK0421582.1"/>
    </source>
</evidence>
<evidence type="ECO:0000313" key="9">
    <source>
        <dbReference type="Proteomes" id="UP000618733"/>
    </source>
</evidence>
<feature type="domain" description="ABC transmembrane type-1" evidence="7">
    <location>
        <begin position="25"/>
        <end position="204"/>
    </location>
</feature>
<dbReference type="GO" id="GO:0031460">
    <property type="term" value="P:glycine betaine transport"/>
    <property type="evidence" value="ECO:0007669"/>
    <property type="project" value="TreeGrafter"/>
</dbReference>
<dbReference type="InterPro" id="IPR051204">
    <property type="entry name" value="ABC_transp_perm/SBD"/>
</dbReference>
<evidence type="ECO:0000256" key="5">
    <source>
        <dbReference type="ARBA" id="ARBA00023136"/>
    </source>
</evidence>
<reference evidence="8" key="1">
    <citation type="submission" date="2020-12" db="EMBL/GenBank/DDBJ databases">
        <title>Leucobacter sp. CAS2, isolated from Chromium sludge.</title>
        <authorList>
            <person name="Xu Z."/>
        </authorList>
    </citation>
    <scope>NUCLEOTIDE SEQUENCE</scope>
    <source>
        <strain evidence="8">CSA2</strain>
    </source>
</reference>
<evidence type="ECO:0000256" key="6">
    <source>
        <dbReference type="RuleBase" id="RU363032"/>
    </source>
</evidence>
<keyword evidence="5 6" id="KW-0472">Membrane</keyword>
<keyword evidence="2 6" id="KW-0813">Transport</keyword>
<dbReference type="Pfam" id="PF00528">
    <property type="entry name" value="BPD_transp_1"/>
    <property type="match status" value="1"/>
</dbReference>
<protein>
    <submittedName>
        <fullName evidence="8">ABC transporter permease</fullName>
    </submittedName>
</protein>
<dbReference type="Gene3D" id="1.10.3720.10">
    <property type="entry name" value="MetI-like"/>
    <property type="match status" value="1"/>
</dbReference>
<evidence type="ECO:0000256" key="4">
    <source>
        <dbReference type="ARBA" id="ARBA00022989"/>
    </source>
</evidence>
<dbReference type="PANTHER" id="PTHR30177">
    <property type="entry name" value="GLYCINE BETAINE/L-PROLINE TRANSPORT SYSTEM PERMEASE PROTEIN PROW"/>
    <property type="match status" value="1"/>
</dbReference>
<organism evidence="8 9">
    <name type="scientific">Leucobacter edaphi</name>
    <dbReference type="NCBI Taxonomy" id="2796472"/>
    <lineage>
        <taxon>Bacteria</taxon>
        <taxon>Bacillati</taxon>
        <taxon>Actinomycetota</taxon>
        <taxon>Actinomycetes</taxon>
        <taxon>Micrococcales</taxon>
        <taxon>Microbacteriaceae</taxon>
        <taxon>Leucobacter</taxon>
    </lineage>
</organism>
<dbReference type="InterPro" id="IPR000515">
    <property type="entry name" value="MetI-like"/>
</dbReference>
<dbReference type="GO" id="GO:0055085">
    <property type="term" value="P:transmembrane transport"/>
    <property type="evidence" value="ECO:0007669"/>
    <property type="project" value="InterPro"/>
</dbReference>
<dbReference type="EMBL" id="JAEHOI010000005">
    <property type="protein sequence ID" value="MBK0421582.1"/>
    <property type="molecule type" value="Genomic_DNA"/>
</dbReference>
<comment type="subcellular location">
    <subcellularLocation>
        <location evidence="6">Cell membrane</location>
        <topology evidence="6">Multi-pass membrane protein</topology>
    </subcellularLocation>
    <subcellularLocation>
        <location evidence="1">Membrane</location>
        <topology evidence="1">Multi-pass membrane protein</topology>
    </subcellularLocation>
</comment>
<proteinExistence type="inferred from homology"/>
<evidence type="ECO:0000256" key="1">
    <source>
        <dbReference type="ARBA" id="ARBA00004141"/>
    </source>
</evidence>
<dbReference type="AlphaFoldDB" id="A0A934QEE7"/>